<name>A0ABD2N9B3_9CUCU</name>
<dbReference type="Pfam" id="PF03184">
    <property type="entry name" value="DDE_1"/>
    <property type="match status" value="1"/>
</dbReference>
<dbReference type="AlphaFoldDB" id="A0ABD2N9B3"/>
<accession>A0ABD2N9B3</accession>
<keyword evidence="1" id="KW-0175">Coiled coil</keyword>
<dbReference type="Proteomes" id="UP001516400">
    <property type="component" value="Unassembled WGS sequence"/>
</dbReference>
<comment type="caution">
    <text evidence="3">The sequence shown here is derived from an EMBL/GenBank/DDBJ whole genome shotgun (WGS) entry which is preliminary data.</text>
</comment>
<evidence type="ECO:0000259" key="2">
    <source>
        <dbReference type="Pfam" id="PF03184"/>
    </source>
</evidence>
<feature type="coiled-coil region" evidence="1">
    <location>
        <begin position="146"/>
        <end position="173"/>
    </location>
</feature>
<organism evidence="3 4">
    <name type="scientific">Cryptolaemus montrouzieri</name>
    <dbReference type="NCBI Taxonomy" id="559131"/>
    <lineage>
        <taxon>Eukaryota</taxon>
        <taxon>Metazoa</taxon>
        <taxon>Ecdysozoa</taxon>
        <taxon>Arthropoda</taxon>
        <taxon>Hexapoda</taxon>
        <taxon>Insecta</taxon>
        <taxon>Pterygota</taxon>
        <taxon>Neoptera</taxon>
        <taxon>Endopterygota</taxon>
        <taxon>Coleoptera</taxon>
        <taxon>Polyphaga</taxon>
        <taxon>Cucujiformia</taxon>
        <taxon>Coccinelloidea</taxon>
        <taxon>Coccinellidae</taxon>
        <taxon>Scymninae</taxon>
        <taxon>Scymnini</taxon>
        <taxon>Cryptolaemus</taxon>
    </lineage>
</organism>
<evidence type="ECO:0000313" key="3">
    <source>
        <dbReference type="EMBL" id="KAL3275228.1"/>
    </source>
</evidence>
<proteinExistence type="predicted"/>
<evidence type="ECO:0000313" key="4">
    <source>
        <dbReference type="Proteomes" id="UP001516400"/>
    </source>
</evidence>
<gene>
    <name evidence="3" type="ORF">HHI36_019997</name>
</gene>
<evidence type="ECO:0000256" key="1">
    <source>
        <dbReference type="SAM" id="Coils"/>
    </source>
</evidence>
<protein>
    <recommendedName>
        <fullName evidence="2">DDE-1 domain-containing protein</fullName>
    </recommendedName>
</protein>
<dbReference type="EMBL" id="JABFTP020000083">
    <property type="protein sequence ID" value="KAL3275228.1"/>
    <property type="molecule type" value="Genomic_DNA"/>
</dbReference>
<feature type="domain" description="DDE-1" evidence="2">
    <location>
        <begin position="39"/>
        <end position="76"/>
    </location>
</feature>
<dbReference type="InterPro" id="IPR004875">
    <property type="entry name" value="DDE_SF_endonuclease_dom"/>
</dbReference>
<reference evidence="3 4" key="1">
    <citation type="journal article" date="2021" name="BMC Biol.">
        <title>Horizontally acquired antibacterial genes associated with adaptive radiation of ladybird beetles.</title>
        <authorList>
            <person name="Li H.S."/>
            <person name="Tang X.F."/>
            <person name="Huang Y.H."/>
            <person name="Xu Z.Y."/>
            <person name="Chen M.L."/>
            <person name="Du X.Y."/>
            <person name="Qiu B.Y."/>
            <person name="Chen P.T."/>
            <person name="Zhang W."/>
            <person name="Slipinski A."/>
            <person name="Escalona H.E."/>
            <person name="Waterhouse R.M."/>
            <person name="Zwick A."/>
            <person name="Pang H."/>
        </authorList>
    </citation>
    <scope>NUCLEOTIDE SEQUENCE [LARGE SCALE GENOMIC DNA]</scope>
    <source>
        <strain evidence="3">SYSU2018</strain>
    </source>
</reference>
<sequence length="232" mass="27095">MDPPKVQLENMQQSIIRTTNSDQLICTYKSNLCKHERVGTCISRLPPNVTTLLQPMDQSVIETLKRLYRKQLLRRKTLNKAWNRVLNRENDNSITNTDDSISEDMNEVMSKLQICQDCDDDDDMKEWVTYDSNDKGFPIMSDEEIVENILQINEQQEMQEDETEENVDVENDTGISHDVAFHTLETALKWFEKQTESDSVSLLQLKLIRDIAAMKRKSCLHQMTITKYFKPN</sequence>
<keyword evidence="4" id="KW-1185">Reference proteome</keyword>